<dbReference type="Gene3D" id="3.30.70.270">
    <property type="match status" value="1"/>
</dbReference>
<evidence type="ECO:0000313" key="2">
    <source>
        <dbReference type="EMBL" id="CAC5364001.1"/>
    </source>
</evidence>
<dbReference type="Pfam" id="PF17919">
    <property type="entry name" value="RT_RNaseH_2"/>
    <property type="match status" value="1"/>
</dbReference>
<dbReference type="AlphaFoldDB" id="A0A6J8A9X1"/>
<keyword evidence="3" id="KW-1185">Reference proteome</keyword>
<dbReference type="PANTHER" id="PTHR37984:SF13">
    <property type="entry name" value="RIBONUCLEASE H"/>
    <property type="match status" value="1"/>
</dbReference>
<dbReference type="EMBL" id="CACVKT020000930">
    <property type="protein sequence ID" value="CAC5364001.1"/>
    <property type="molecule type" value="Genomic_DNA"/>
</dbReference>
<feature type="domain" description="Reverse transcriptase/retrotransposon-derived protein RNase H-like" evidence="1">
    <location>
        <begin position="30"/>
        <end position="105"/>
    </location>
</feature>
<evidence type="ECO:0000259" key="1">
    <source>
        <dbReference type="Pfam" id="PF17919"/>
    </source>
</evidence>
<name>A0A6J8A9X1_MYTCO</name>
<reference evidence="2 3" key="1">
    <citation type="submission" date="2020-06" db="EMBL/GenBank/DDBJ databases">
        <authorList>
            <person name="Li R."/>
            <person name="Bekaert M."/>
        </authorList>
    </citation>
    <scope>NUCLEOTIDE SEQUENCE [LARGE SCALE GENOMIC DNA]</scope>
    <source>
        <strain evidence="3">wild</strain>
    </source>
</reference>
<gene>
    <name evidence="2" type="ORF">MCOR_5205</name>
</gene>
<dbReference type="InterPro" id="IPR043502">
    <property type="entry name" value="DNA/RNA_pol_sf"/>
</dbReference>
<dbReference type="Proteomes" id="UP000507470">
    <property type="component" value="Unassembled WGS sequence"/>
</dbReference>
<evidence type="ECO:0000313" key="3">
    <source>
        <dbReference type="Proteomes" id="UP000507470"/>
    </source>
</evidence>
<organism evidence="2 3">
    <name type="scientific">Mytilus coruscus</name>
    <name type="common">Sea mussel</name>
    <dbReference type="NCBI Taxonomy" id="42192"/>
    <lineage>
        <taxon>Eukaryota</taxon>
        <taxon>Metazoa</taxon>
        <taxon>Spiralia</taxon>
        <taxon>Lophotrochozoa</taxon>
        <taxon>Mollusca</taxon>
        <taxon>Bivalvia</taxon>
        <taxon>Autobranchia</taxon>
        <taxon>Pteriomorphia</taxon>
        <taxon>Mytilida</taxon>
        <taxon>Mytiloidea</taxon>
        <taxon>Mytilidae</taxon>
        <taxon>Mytilinae</taxon>
        <taxon>Mytilus</taxon>
    </lineage>
</organism>
<dbReference type="FunFam" id="3.30.70.270:FF:000020">
    <property type="entry name" value="Transposon Tf2-6 polyprotein-like Protein"/>
    <property type="match status" value="1"/>
</dbReference>
<dbReference type="OrthoDB" id="427924at2759"/>
<sequence length="211" mass="24735">MNYYHKFLPNISSVVRPLHRLLEKDVKWDWNEECKVSFKRVKDLVTSEQVLCHYDPELPIRLACDASPFGLGVVLSHKMLDRMERPIAFASRSLNKAERDYVQSNRQRSSRQLEHLSLTNNNIRRETASDKTLSRVYEFVQKGWTVNDDIDLKPYFNQKNALSISQGCLQWGKRTIVPKKFRQQTLELLHYAHPGVVKMIIGKELRMVATY</sequence>
<dbReference type="InterPro" id="IPR041577">
    <property type="entry name" value="RT_RNaseH_2"/>
</dbReference>
<proteinExistence type="predicted"/>
<dbReference type="SUPFAM" id="SSF56672">
    <property type="entry name" value="DNA/RNA polymerases"/>
    <property type="match status" value="1"/>
</dbReference>
<dbReference type="PANTHER" id="PTHR37984">
    <property type="entry name" value="PROTEIN CBG26694"/>
    <property type="match status" value="1"/>
</dbReference>
<dbReference type="GO" id="GO:0003824">
    <property type="term" value="F:catalytic activity"/>
    <property type="evidence" value="ECO:0007669"/>
    <property type="project" value="UniProtKB-KW"/>
</dbReference>
<protein>
    <recommendedName>
        <fullName evidence="1">Reverse transcriptase/retrotransposon-derived protein RNase H-like domain-containing protein</fullName>
    </recommendedName>
</protein>
<dbReference type="InterPro" id="IPR050951">
    <property type="entry name" value="Retrovirus_Pol_polyprotein"/>
</dbReference>
<accession>A0A6J8A9X1</accession>
<dbReference type="InterPro" id="IPR043128">
    <property type="entry name" value="Rev_trsase/Diguanyl_cyclase"/>
</dbReference>